<dbReference type="EnsemblMetazoa" id="MESCA012475-RA">
    <property type="protein sequence ID" value="MESCA012475-PA"/>
    <property type="gene ID" value="MESCA012475"/>
</dbReference>
<dbReference type="STRING" id="36166.T1H6Z3"/>
<dbReference type="HOGENOM" id="CLU_3093471_0_0_1"/>
<organism evidence="1 2">
    <name type="scientific">Megaselia scalaris</name>
    <name type="common">Humpbacked fly</name>
    <name type="synonym">Phora scalaris</name>
    <dbReference type="NCBI Taxonomy" id="36166"/>
    <lineage>
        <taxon>Eukaryota</taxon>
        <taxon>Metazoa</taxon>
        <taxon>Ecdysozoa</taxon>
        <taxon>Arthropoda</taxon>
        <taxon>Hexapoda</taxon>
        <taxon>Insecta</taxon>
        <taxon>Pterygota</taxon>
        <taxon>Neoptera</taxon>
        <taxon>Endopterygota</taxon>
        <taxon>Diptera</taxon>
        <taxon>Brachycera</taxon>
        <taxon>Muscomorpha</taxon>
        <taxon>Platypezoidea</taxon>
        <taxon>Phoridae</taxon>
        <taxon>Megaseliini</taxon>
        <taxon>Megaselia</taxon>
    </lineage>
</organism>
<reference evidence="2" key="1">
    <citation type="submission" date="2013-02" db="EMBL/GenBank/DDBJ databases">
        <authorList>
            <person name="Hughes D."/>
        </authorList>
    </citation>
    <scope>NUCLEOTIDE SEQUENCE</scope>
    <source>
        <strain>Durham</strain>
        <strain evidence="2">NC isolate 2 -- Noor lab</strain>
    </source>
</reference>
<proteinExistence type="predicted"/>
<accession>T1H6Z3</accession>
<keyword evidence="2" id="KW-1185">Reference proteome</keyword>
<dbReference type="AlphaFoldDB" id="T1H6Z3"/>
<protein>
    <submittedName>
        <fullName evidence="1">Uncharacterized protein</fullName>
    </submittedName>
</protein>
<name>T1H6Z3_MEGSC</name>
<reference evidence="1" key="2">
    <citation type="submission" date="2015-06" db="UniProtKB">
        <authorList>
            <consortium name="EnsemblMetazoa"/>
        </authorList>
    </citation>
    <scope>IDENTIFICATION</scope>
</reference>
<evidence type="ECO:0000313" key="2">
    <source>
        <dbReference type="Proteomes" id="UP000015102"/>
    </source>
</evidence>
<evidence type="ECO:0000313" key="1">
    <source>
        <dbReference type="EnsemblMetazoa" id="MESCA012475-PA"/>
    </source>
</evidence>
<sequence length="52" mass="5768">KKINFNFINMLTDMTPTAGHQLYGSQISAMGMNITNIASHIQKPSVNTVSWD</sequence>
<dbReference type="Proteomes" id="UP000015102">
    <property type="component" value="Unassembled WGS sequence"/>
</dbReference>